<accession>A0A5C5G562</accession>
<evidence type="ECO:0000256" key="1">
    <source>
        <dbReference type="SAM" id="MobiDB-lite"/>
    </source>
</evidence>
<protein>
    <submittedName>
        <fullName evidence="2">Proteophosphoglycan 5</fullName>
    </submittedName>
</protein>
<comment type="caution">
    <text evidence="2">The sequence shown here is derived from an EMBL/GenBank/DDBJ whole genome shotgun (WGS) entry which is preliminary data.</text>
</comment>
<dbReference type="PANTHER" id="PTHR43102">
    <property type="entry name" value="SLR1143 PROTEIN"/>
    <property type="match status" value="1"/>
</dbReference>
<evidence type="ECO:0000313" key="3">
    <source>
        <dbReference type="Proteomes" id="UP000311382"/>
    </source>
</evidence>
<dbReference type="Gene3D" id="2.40.128.320">
    <property type="entry name" value="Protein HRI1, N-terminal domain"/>
    <property type="match status" value="1"/>
</dbReference>
<feature type="region of interest" description="Disordered" evidence="1">
    <location>
        <begin position="1"/>
        <end position="22"/>
    </location>
</feature>
<feature type="region of interest" description="Disordered" evidence="1">
    <location>
        <begin position="39"/>
        <end position="98"/>
    </location>
</feature>
<dbReference type="STRING" id="5288.A0A5C5G562"/>
<gene>
    <name evidence="2" type="ORF">DMC30DRAFT_372740</name>
</gene>
<feature type="compositionally biased region" description="Basic and acidic residues" evidence="1">
    <location>
        <begin position="514"/>
        <end position="531"/>
    </location>
</feature>
<dbReference type="InterPro" id="IPR031818">
    <property type="entry name" value="Hri1"/>
</dbReference>
<feature type="region of interest" description="Disordered" evidence="1">
    <location>
        <begin position="221"/>
        <end position="388"/>
    </location>
</feature>
<dbReference type="Proteomes" id="UP000311382">
    <property type="component" value="Unassembled WGS sequence"/>
</dbReference>
<feature type="compositionally biased region" description="Basic and acidic residues" evidence="1">
    <location>
        <begin position="225"/>
        <end position="247"/>
    </location>
</feature>
<reference evidence="2 3" key="1">
    <citation type="submission" date="2019-03" db="EMBL/GenBank/DDBJ databases">
        <title>Rhodosporidium diobovatum UCD-FST 08-225 genome sequencing, assembly, and annotation.</title>
        <authorList>
            <person name="Fakankun I.U."/>
            <person name="Fristensky B."/>
            <person name="Levin D.B."/>
        </authorList>
    </citation>
    <scope>NUCLEOTIDE SEQUENCE [LARGE SCALE GENOMIC DNA]</scope>
    <source>
        <strain evidence="2 3">UCD-FST 08-225</strain>
    </source>
</reference>
<dbReference type="OrthoDB" id="303614at2759"/>
<keyword evidence="3" id="KW-1185">Reference proteome</keyword>
<dbReference type="EMBL" id="SOZI01000011">
    <property type="protein sequence ID" value="TNY23484.1"/>
    <property type="molecule type" value="Genomic_DNA"/>
</dbReference>
<name>A0A5C5G562_9BASI</name>
<feature type="compositionally biased region" description="Low complexity" evidence="1">
    <location>
        <begin position="938"/>
        <end position="954"/>
    </location>
</feature>
<sequence length="1089" mass="116018">MDPLASTRISLSWPPQPHAESEDVLVISGRSGIYLDLRTLRTTAPPQSGAADEAPGSGPDPRVSWATAGLKEVLPLEPGQVSDSAPPDEGSFEPLPNGDVLEKGVMLRPETGLVSAYEEVWRRLPLTRTPRVVFLEHKRADGRETAYVGRVGDYELGMLDGEDGFAAVRREKRTDGDGEEQWETLFTWLMDAAEPPMQAPARHQPPAQEEDEALDRVTDLPTLSLHEDHAPAAERTDDKGERQRDDTTTMVDEVLVPYTFGRTPSLRLDERPDRSSLATQAQQATSSSRPRLEGQRSNSYSSIGSSAGAPSISTTQHHAPPRPYTLPPGLANSPQPAAPPPPLASPGLASYSPTGPIRPAVAPRPTAQPFPRTATTAPGASGPRSARIAYEPPIPLDVQILLLTTPPPPPSASATALAHAAGAGTTGPATLARGETQAYRDELLAAERARRAREDKRLAGKARRLLSGGVNYLSGGGGRRADELAALSPRGAAEEEANTLRGLETLDLNRSQRRTRESRRANGRIDSKTPAEHVPKTWRDYEAAYAAGQLDVEDPPFPPLGVLSGVSTTFPSAQHHRNGRDTASLSPYEAAHFPAPLHLSSITPIRERLIAQLDLLGETYVLPTPTASAIPLHVSTNGSPVPSLPSAGSSVTSGQRDSLVQSLNGPAGGRRASNASTAPSTTHSHASPMQQQKGSSAAVFPSYGMHPSAVASAAMMVSPQPYGVTSVDAISALTLRNHPALVNLLRRALYAPLGSQALFKPAPKAAMVTLFPTSASSSVTILASLNLPTRTASLPISHALDAHVLLAGERGLVIPDTERDWRFRGNDVVCRSPSNPMGAPYGASGLGIRFFAGESSRLSRLLVASVPIFAPSLPSLAGFEEEAGGRIAIGTVSLLDDWPRTTKFGSSDRANLRSLASQITHEIDRFLREREQHRFARRSSVSSTVASASVPPSSNGHSAASQATPRTSRARKVASVNGARPQEGGYVDWDAAYARRGASFDPALHLRALRAPEGGLLYRSPEHVKGGFASGILLPVAESEDKGWVLAGYTTERARKWGEREMAEFDHVRDGLAKVVAWKDSLRGDPGQA</sequence>
<dbReference type="PANTHER" id="PTHR43102:SF2">
    <property type="entry name" value="GAF DOMAIN-CONTAINING PROTEIN"/>
    <property type="match status" value="1"/>
</dbReference>
<dbReference type="InterPro" id="IPR043047">
    <property type="entry name" value="Hri1_N_sf"/>
</dbReference>
<feature type="compositionally biased region" description="Polar residues" evidence="1">
    <location>
        <begin position="955"/>
        <end position="967"/>
    </location>
</feature>
<feature type="region of interest" description="Disordered" evidence="1">
    <location>
        <begin position="937"/>
        <end position="977"/>
    </location>
</feature>
<organism evidence="2 3">
    <name type="scientific">Rhodotorula diobovata</name>
    <dbReference type="NCBI Taxonomy" id="5288"/>
    <lineage>
        <taxon>Eukaryota</taxon>
        <taxon>Fungi</taxon>
        <taxon>Dikarya</taxon>
        <taxon>Basidiomycota</taxon>
        <taxon>Pucciniomycotina</taxon>
        <taxon>Microbotryomycetes</taxon>
        <taxon>Sporidiobolales</taxon>
        <taxon>Sporidiobolaceae</taxon>
        <taxon>Rhodotorula</taxon>
    </lineage>
</organism>
<dbReference type="Pfam" id="PF16815">
    <property type="entry name" value="HRI1"/>
    <property type="match status" value="1"/>
</dbReference>
<evidence type="ECO:0000313" key="2">
    <source>
        <dbReference type="EMBL" id="TNY23484.1"/>
    </source>
</evidence>
<feature type="compositionally biased region" description="Low complexity" evidence="1">
    <location>
        <begin position="297"/>
        <end position="313"/>
    </location>
</feature>
<proteinExistence type="predicted"/>
<feature type="region of interest" description="Disordered" evidence="1">
    <location>
        <begin position="638"/>
        <end position="697"/>
    </location>
</feature>
<dbReference type="AlphaFoldDB" id="A0A5C5G562"/>
<feature type="compositionally biased region" description="Polar residues" evidence="1">
    <location>
        <begin position="638"/>
        <end position="664"/>
    </location>
</feature>
<feature type="compositionally biased region" description="Low complexity" evidence="1">
    <location>
        <begin position="672"/>
        <end position="688"/>
    </location>
</feature>
<feature type="compositionally biased region" description="Polar residues" evidence="1">
    <location>
        <begin position="276"/>
        <end position="289"/>
    </location>
</feature>
<feature type="region of interest" description="Disordered" evidence="1">
    <location>
        <begin position="511"/>
        <end position="531"/>
    </location>
</feature>